<dbReference type="EMBL" id="JAKROA010000004">
    <property type="protein sequence ID" value="KAL5108098.1"/>
    <property type="molecule type" value="Genomic_DNA"/>
</dbReference>
<evidence type="ECO:0000313" key="1">
    <source>
        <dbReference type="EMBL" id="KAL5108098.1"/>
    </source>
</evidence>
<dbReference type="Proteomes" id="UP001651158">
    <property type="component" value="Unassembled WGS sequence"/>
</dbReference>
<protein>
    <submittedName>
        <fullName evidence="1">Uncharacterized protein</fullName>
    </submittedName>
</protein>
<evidence type="ECO:0000313" key="2">
    <source>
        <dbReference type="Proteomes" id="UP001651158"/>
    </source>
</evidence>
<reference evidence="1 2" key="1">
    <citation type="journal article" date="2022" name="Front. Cell. Infect. Microbiol.">
        <title>The Genomes of Two Strains of Taenia crassiceps the Animal Model for the Study of Human Cysticercosis.</title>
        <authorList>
            <person name="Bobes R.J."/>
            <person name="Estrada K."/>
            <person name="Rios-Valencia D.G."/>
            <person name="Calderon-Gallegos A."/>
            <person name="de la Torre P."/>
            <person name="Carrero J.C."/>
            <person name="Sanchez-Flores A."/>
            <person name="Laclette J.P."/>
        </authorList>
    </citation>
    <scope>NUCLEOTIDE SEQUENCE [LARGE SCALE GENOMIC DNA]</scope>
    <source>
        <strain evidence="1">WFUcys</strain>
    </source>
</reference>
<name>A0ABR4QFK4_9CEST</name>
<organism evidence="1 2">
    <name type="scientific">Taenia crassiceps</name>
    <dbReference type="NCBI Taxonomy" id="6207"/>
    <lineage>
        <taxon>Eukaryota</taxon>
        <taxon>Metazoa</taxon>
        <taxon>Spiralia</taxon>
        <taxon>Lophotrochozoa</taxon>
        <taxon>Platyhelminthes</taxon>
        <taxon>Cestoda</taxon>
        <taxon>Eucestoda</taxon>
        <taxon>Cyclophyllidea</taxon>
        <taxon>Taeniidae</taxon>
        <taxon>Taenia</taxon>
    </lineage>
</organism>
<sequence length="119" mass="13892">MNNAETLQKSPHSKSAGPEWNRLLTHFHICYPADAVDDVTISSALVLLLLTLVCHAPSSRADFLGYYLDYFNLRDKYIPFINDDVESVNRHKELKRKAREGLALHFERQRKKMEKKYEL</sequence>
<proteinExistence type="predicted"/>
<keyword evidence="2" id="KW-1185">Reference proteome</keyword>
<accession>A0ABR4QFK4</accession>
<comment type="caution">
    <text evidence="1">The sequence shown here is derived from an EMBL/GenBank/DDBJ whole genome shotgun (WGS) entry which is preliminary data.</text>
</comment>
<gene>
    <name evidence="1" type="ORF">TcWFU_008588</name>
</gene>